<dbReference type="Proteomes" id="UP000220840">
    <property type="component" value="Unassembled WGS sequence"/>
</dbReference>
<evidence type="ECO:0000313" key="10">
    <source>
        <dbReference type="Proteomes" id="UP000220840"/>
    </source>
</evidence>
<evidence type="ECO:0000256" key="5">
    <source>
        <dbReference type="SAM" id="Phobius"/>
    </source>
</evidence>
<dbReference type="GO" id="GO:0140359">
    <property type="term" value="F:ABC-type transporter activity"/>
    <property type="evidence" value="ECO:0007669"/>
    <property type="project" value="InterPro"/>
</dbReference>
<keyword evidence="10" id="KW-1185">Reference proteome</keyword>
<reference evidence="8 10" key="1">
    <citation type="submission" date="2017-10" db="EMBL/GenBank/DDBJ databases">
        <title>Effective Description of Clostridium neonatale sp. nov. linked to necrotizing enterocolitis in neonates and a clarification of species assignable to the genus Clostridium (Prazmowski 1880) emend. Lawson and Rainey 2016.</title>
        <authorList>
            <person name="Bernard K."/>
            <person name="Burdz T."/>
            <person name="Wiebe D."/>
            <person name="Balcewich B."/>
            <person name="Alfa M."/>
            <person name="Bernier A.-M."/>
        </authorList>
    </citation>
    <scope>NUCLEOTIDE SEQUENCE [LARGE SCALE GENOMIC DNA]</scope>
    <source>
        <strain evidence="8 10">LCDC99A005</strain>
    </source>
</reference>
<reference evidence="7" key="3">
    <citation type="submission" date="2021-10" db="EMBL/GenBank/DDBJ databases">
        <authorList>
            <person name="Mesa V."/>
        </authorList>
    </citation>
    <scope>NUCLEOTIDE SEQUENCE</scope>
    <source>
        <strain evidence="7">CC3_PB</strain>
    </source>
</reference>
<feature type="transmembrane region" description="Helical" evidence="5">
    <location>
        <begin position="253"/>
        <end position="277"/>
    </location>
</feature>
<feature type="transmembrane region" description="Helical" evidence="5">
    <location>
        <begin position="94"/>
        <end position="111"/>
    </location>
</feature>
<dbReference type="InterPro" id="IPR013525">
    <property type="entry name" value="ABC2_TM"/>
</dbReference>
<evidence type="ECO:0000313" key="11">
    <source>
        <dbReference type="Proteomes" id="UP000431451"/>
    </source>
</evidence>
<keyword evidence="4 5" id="KW-0472">Membrane</keyword>
<dbReference type="AlphaFoldDB" id="A0A2A7MDC5"/>
<dbReference type="RefSeq" id="WP_058293682.1">
    <property type="nucleotide sequence ID" value="NZ_CAKJVD010000016.1"/>
</dbReference>
<dbReference type="EMBL" id="UWJD01000001">
    <property type="protein sequence ID" value="VCT82904.1"/>
    <property type="molecule type" value="Genomic_DNA"/>
</dbReference>
<reference evidence="9 11" key="2">
    <citation type="submission" date="2018-06" db="EMBL/GenBank/DDBJ databases">
        <authorList>
            <consortium name="IHU Genomes"/>
        </authorList>
    </citation>
    <scope>NUCLEOTIDE SEQUENCE [LARGE SCALE GENOMIC DNA]</scope>
    <source>
        <strain evidence="9 11">NEC25</strain>
    </source>
</reference>
<dbReference type="PANTHER" id="PTHR43471">
    <property type="entry name" value="ABC TRANSPORTER PERMEASE"/>
    <property type="match status" value="1"/>
</dbReference>
<feature type="transmembrane region" description="Helical" evidence="5">
    <location>
        <begin position="55"/>
        <end position="74"/>
    </location>
</feature>
<dbReference type="OrthoDB" id="9815855at2"/>
<feature type="transmembrane region" description="Helical" evidence="5">
    <location>
        <begin position="118"/>
        <end position="139"/>
    </location>
</feature>
<accession>A0A2A7MDC5</accession>
<dbReference type="Proteomes" id="UP000789738">
    <property type="component" value="Unassembled WGS sequence"/>
</dbReference>
<organism evidence="8 10">
    <name type="scientific">Clostridium neonatale</name>
    <dbReference type="NCBI Taxonomy" id="137838"/>
    <lineage>
        <taxon>Bacteria</taxon>
        <taxon>Bacillati</taxon>
        <taxon>Bacillota</taxon>
        <taxon>Clostridia</taxon>
        <taxon>Eubacteriales</taxon>
        <taxon>Clostridiaceae</taxon>
        <taxon>Clostridium</taxon>
    </lineage>
</organism>
<proteinExistence type="predicted"/>
<evidence type="ECO:0000259" key="6">
    <source>
        <dbReference type="Pfam" id="PF12698"/>
    </source>
</evidence>
<dbReference type="EMBL" id="CAKJVE010000004">
    <property type="protein sequence ID" value="CAG9711405.1"/>
    <property type="molecule type" value="Genomic_DNA"/>
</dbReference>
<evidence type="ECO:0000313" key="8">
    <source>
        <dbReference type="EMBL" id="PEG29423.1"/>
    </source>
</evidence>
<keyword evidence="2 5" id="KW-0812">Transmembrane</keyword>
<feature type="transmembrane region" description="Helical" evidence="5">
    <location>
        <begin position="175"/>
        <end position="198"/>
    </location>
</feature>
<feature type="transmembrane region" description="Helical" evidence="5">
    <location>
        <begin position="20"/>
        <end position="43"/>
    </location>
</feature>
<dbReference type="PANTHER" id="PTHR43471:SF12">
    <property type="entry name" value="HYPOTHETICAL MEMBRANE PROTEIN, CONSERVED"/>
    <property type="match status" value="1"/>
</dbReference>
<dbReference type="STRING" id="137838.GCA_001458595_00737"/>
<evidence type="ECO:0000256" key="1">
    <source>
        <dbReference type="ARBA" id="ARBA00004141"/>
    </source>
</evidence>
<dbReference type="Pfam" id="PF12698">
    <property type="entry name" value="ABC2_membrane_3"/>
    <property type="match status" value="1"/>
</dbReference>
<feature type="transmembrane region" description="Helical" evidence="5">
    <location>
        <begin position="145"/>
        <end position="163"/>
    </location>
</feature>
<dbReference type="GO" id="GO:0016020">
    <property type="term" value="C:membrane"/>
    <property type="evidence" value="ECO:0007669"/>
    <property type="project" value="UniProtKB-SubCell"/>
</dbReference>
<evidence type="ECO:0000256" key="4">
    <source>
        <dbReference type="ARBA" id="ARBA00023136"/>
    </source>
</evidence>
<dbReference type="Proteomes" id="UP000431451">
    <property type="component" value="Unassembled WGS sequence"/>
</dbReference>
<feature type="domain" description="ABC-2 type transporter transmembrane" evidence="6">
    <location>
        <begin position="52"/>
        <end position="273"/>
    </location>
</feature>
<keyword evidence="3 5" id="KW-1133">Transmembrane helix</keyword>
<dbReference type="EMBL" id="PDCJ01000004">
    <property type="protein sequence ID" value="PEG29423.1"/>
    <property type="molecule type" value="Genomic_DNA"/>
</dbReference>
<protein>
    <submittedName>
        <fullName evidence="7 8">ABC transporter</fullName>
    </submittedName>
</protein>
<name>A0A2A7MDC5_9CLOT</name>
<gene>
    <name evidence="7" type="ORF">CNEO_45310</name>
    <name evidence="9" type="ORF">CNEONATNEC25_00491</name>
    <name evidence="8" type="ORF">CQ394_18890</name>
</gene>
<evidence type="ECO:0000313" key="9">
    <source>
        <dbReference type="EMBL" id="VCT82904.1"/>
    </source>
</evidence>
<dbReference type="GeneID" id="68875810"/>
<sequence>MRINPVLKNEIKLSARSFKFTLVILFYVGILSAAGVLIFYNCIKNNYFEGLYLESIVYFYIGMAIIQAILLMFIVPSLTSTAICAEREKQTLEVLLSTKMSALSIVVGKLLSSISRVVLLVICTIPIYSITFLIGGINLGNVVELSLFFIVVTIFVGAVGVFISTVVKTSRAATAISYGAVLLIFIGITVGTFIYIIYSSEKTNYSANINFPIWAYISPTFGFISLLGKQLGFEGIVNSIYYLDNANLSSFEYGYLISMGIQIVISVLLVLISAYKLNPLHKGRYKRKK</sequence>
<evidence type="ECO:0000313" key="7">
    <source>
        <dbReference type="EMBL" id="CAG9711405.1"/>
    </source>
</evidence>
<comment type="subcellular location">
    <subcellularLocation>
        <location evidence="1">Membrane</location>
        <topology evidence="1">Multi-pass membrane protein</topology>
    </subcellularLocation>
</comment>
<evidence type="ECO:0000256" key="2">
    <source>
        <dbReference type="ARBA" id="ARBA00022692"/>
    </source>
</evidence>
<evidence type="ECO:0000256" key="3">
    <source>
        <dbReference type="ARBA" id="ARBA00022989"/>
    </source>
</evidence>